<evidence type="ECO:0000256" key="6">
    <source>
        <dbReference type="ARBA" id="ARBA00022605"/>
    </source>
</evidence>
<keyword evidence="14" id="KW-1185">Reference proteome</keyword>
<dbReference type="FunFam" id="3.90.1150.10:FF:000006">
    <property type="entry name" value="Phosphoserine aminotransferase"/>
    <property type="match status" value="1"/>
</dbReference>
<dbReference type="GO" id="GO:0005737">
    <property type="term" value="C:cytoplasm"/>
    <property type="evidence" value="ECO:0007669"/>
    <property type="project" value="TreeGrafter"/>
</dbReference>
<gene>
    <name evidence="13" type="primary">SER1</name>
    <name evidence="13" type="ORF">MPDQ_005977</name>
</gene>
<keyword evidence="7" id="KW-0808">Transferase</keyword>
<feature type="domain" description="Aminotransferase class V" evidence="12">
    <location>
        <begin position="174"/>
        <end position="433"/>
    </location>
</feature>
<dbReference type="Gene3D" id="3.90.1150.10">
    <property type="entry name" value="Aspartate Aminotransferase, domain 1"/>
    <property type="match status" value="1"/>
</dbReference>
<dbReference type="EC" id="2.6.1.52" evidence="4"/>
<dbReference type="AlphaFoldDB" id="A0A507QYW3"/>
<dbReference type="HAMAP" id="MF_00160">
    <property type="entry name" value="SerC_aminotrans_5"/>
    <property type="match status" value="1"/>
</dbReference>
<comment type="pathway">
    <text evidence="2">Amino-acid biosynthesis; L-serine biosynthesis; L-serine from 3-phospho-D-glycerate: step 2/3.</text>
</comment>
<evidence type="ECO:0000313" key="13">
    <source>
        <dbReference type="EMBL" id="TQB73314.1"/>
    </source>
</evidence>
<dbReference type="InterPro" id="IPR000192">
    <property type="entry name" value="Aminotrans_V_dom"/>
</dbReference>
<comment type="catalytic activity">
    <reaction evidence="11">
        <text>O-phospho-L-serine + 2-oxoglutarate = 3-phosphooxypyruvate + L-glutamate</text>
        <dbReference type="Rhea" id="RHEA:14329"/>
        <dbReference type="ChEBI" id="CHEBI:16810"/>
        <dbReference type="ChEBI" id="CHEBI:18110"/>
        <dbReference type="ChEBI" id="CHEBI:29985"/>
        <dbReference type="ChEBI" id="CHEBI:57524"/>
        <dbReference type="EC" id="2.6.1.52"/>
    </reaction>
</comment>
<dbReference type="InterPro" id="IPR015422">
    <property type="entry name" value="PyrdxlP-dep_Trfase_small"/>
</dbReference>
<comment type="cofactor">
    <cofactor evidence="1">
        <name>pyridoxal 5'-phosphate</name>
        <dbReference type="ChEBI" id="CHEBI:597326"/>
    </cofactor>
</comment>
<dbReference type="InterPro" id="IPR015421">
    <property type="entry name" value="PyrdxlP-dep_Trfase_major"/>
</dbReference>
<keyword evidence="8" id="KW-0663">Pyridoxal phosphate</keyword>
<evidence type="ECO:0000313" key="14">
    <source>
        <dbReference type="Proteomes" id="UP000319663"/>
    </source>
</evidence>
<evidence type="ECO:0000256" key="9">
    <source>
        <dbReference type="ARBA" id="ARBA00023299"/>
    </source>
</evidence>
<dbReference type="GO" id="GO:0030170">
    <property type="term" value="F:pyridoxal phosphate binding"/>
    <property type="evidence" value="ECO:0007669"/>
    <property type="project" value="TreeGrafter"/>
</dbReference>
<dbReference type="Pfam" id="PF00266">
    <property type="entry name" value="Aminotran_5"/>
    <property type="match status" value="2"/>
</dbReference>
<dbReference type="OrthoDB" id="1703350at2759"/>
<evidence type="ECO:0000256" key="11">
    <source>
        <dbReference type="ARBA" id="ARBA00049007"/>
    </source>
</evidence>
<comment type="catalytic activity">
    <reaction evidence="10">
        <text>4-(phosphooxy)-L-threonine + 2-oxoglutarate = (R)-3-hydroxy-2-oxo-4-phosphooxybutanoate + L-glutamate</text>
        <dbReference type="Rhea" id="RHEA:16573"/>
        <dbReference type="ChEBI" id="CHEBI:16810"/>
        <dbReference type="ChEBI" id="CHEBI:29985"/>
        <dbReference type="ChEBI" id="CHEBI:58452"/>
        <dbReference type="ChEBI" id="CHEBI:58538"/>
        <dbReference type="EC" id="2.6.1.52"/>
    </reaction>
</comment>
<reference evidence="13 14" key="1">
    <citation type="submission" date="2019-06" db="EMBL/GenBank/DDBJ databases">
        <title>Wine fermentation using esterase from Monascus purpureus.</title>
        <authorList>
            <person name="Geng C."/>
            <person name="Zhang Y."/>
        </authorList>
    </citation>
    <scope>NUCLEOTIDE SEQUENCE [LARGE SCALE GENOMIC DNA]</scope>
    <source>
        <strain evidence="13">HQ1</strain>
    </source>
</reference>
<evidence type="ECO:0000256" key="5">
    <source>
        <dbReference type="ARBA" id="ARBA00022576"/>
    </source>
</evidence>
<keyword evidence="6" id="KW-0028">Amino-acid biosynthesis</keyword>
<comment type="caution">
    <text evidence="13">The sequence shown here is derived from an EMBL/GenBank/DDBJ whole genome shotgun (WGS) entry which is preliminary data.</text>
</comment>
<comment type="similarity">
    <text evidence="3">Belongs to the class-V pyridoxal-phosphate-dependent aminotransferase family. SerC subfamily.</text>
</comment>
<dbReference type="GO" id="GO:0004648">
    <property type="term" value="F:O-phospho-L-serine:2-oxoglutarate aminotransferase activity"/>
    <property type="evidence" value="ECO:0007669"/>
    <property type="project" value="UniProtKB-EC"/>
</dbReference>
<dbReference type="UniPathway" id="UPA00135">
    <property type="reaction ID" value="UER00197"/>
</dbReference>
<evidence type="ECO:0000256" key="3">
    <source>
        <dbReference type="ARBA" id="ARBA00006904"/>
    </source>
</evidence>
<keyword evidence="5" id="KW-0032">Aminotransferase</keyword>
<dbReference type="InterPro" id="IPR015424">
    <property type="entry name" value="PyrdxlP-dep_Trfase"/>
</dbReference>
<proteinExistence type="inferred from homology"/>
<dbReference type="SUPFAM" id="SSF53383">
    <property type="entry name" value="PLP-dependent transferases"/>
    <property type="match status" value="1"/>
</dbReference>
<dbReference type="PANTHER" id="PTHR43247:SF1">
    <property type="entry name" value="PHOSPHOSERINE AMINOTRANSFERASE"/>
    <property type="match status" value="1"/>
</dbReference>
<dbReference type="EMBL" id="VIFY01000047">
    <property type="protein sequence ID" value="TQB73314.1"/>
    <property type="molecule type" value="Genomic_DNA"/>
</dbReference>
<dbReference type="InterPro" id="IPR022278">
    <property type="entry name" value="Pser_aminoTfrase"/>
</dbReference>
<feature type="domain" description="Aminotransferase class V" evidence="12">
    <location>
        <begin position="9"/>
        <end position="93"/>
    </location>
</feature>
<organism evidence="13 14">
    <name type="scientific">Monascus purpureus</name>
    <name type="common">Red mold</name>
    <name type="synonym">Monascus anka</name>
    <dbReference type="NCBI Taxonomy" id="5098"/>
    <lineage>
        <taxon>Eukaryota</taxon>
        <taxon>Fungi</taxon>
        <taxon>Dikarya</taxon>
        <taxon>Ascomycota</taxon>
        <taxon>Pezizomycotina</taxon>
        <taxon>Eurotiomycetes</taxon>
        <taxon>Eurotiomycetidae</taxon>
        <taxon>Eurotiales</taxon>
        <taxon>Aspergillaceae</taxon>
        <taxon>Monascus</taxon>
    </lineage>
</organism>
<keyword evidence="9" id="KW-0718">Serine biosynthesis</keyword>
<dbReference type="NCBIfam" id="NF003764">
    <property type="entry name" value="PRK05355.1"/>
    <property type="match status" value="1"/>
</dbReference>
<protein>
    <recommendedName>
        <fullName evidence="4">phosphoserine transaminase</fullName>
        <ecNumber evidence="4">2.6.1.52</ecNumber>
    </recommendedName>
</protein>
<dbReference type="Gene3D" id="3.40.640.10">
    <property type="entry name" value="Type I PLP-dependent aspartate aminotransferase-like (Major domain)"/>
    <property type="match status" value="1"/>
</dbReference>
<evidence type="ECO:0000259" key="12">
    <source>
        <dbReference type="Pfam" id="PF00266"/>
    </source>
</evidence>
<accession>A0A507QYW3</accession>
<dbReference type="GO" id="GO:0006564">
    <property type="term" value="P:L-serine biosynthetic process"/>
    <property type="evidence" value="ECO:0007669"/>
    <property type="project" value="UniProtKB-KW"/>
</dbReference>
<dbReference type="PANTHER" id="PTHR43247">
    <property type="entry name" value="PHOSPHOSERINE AMINOTRANSFERASE"/>
    <property type="match status" value="1"/>
</dbReference>
<evidence type="ECO:0000256" key="4">
    <source>
        <dbReference type="ARBA" id="ARBA00013030"/>
    </source>
</evidence>
<sequence length="446" mass="48539">MPSRDEVSYFGAGPAPLPTPIVEAGAKAFVNFNDCGLGLGEISHRSPTANKILENIKADLTSLIGIPENYEILFLQAGGSGEFSAVVYNLVSVWIERRRKRAEAESLKANPGADKTQIDELVFQRVQKEVEKELKLDYLVTGSWSLKASQEAARLVGAKYVNVALDARKFNDGKFGKIPPEESWSLTPTKREGGKGSAFVYFCDNETVDGVEFQGFPKSLEAQTGDEEDERLVVADMSSNFLSRKIDVSKYAVIFGGAQKNVGVTGITIAIVRKSLLPPQTATPPASLLHRLNIGGLPGPIVFDYATAAKNNSLYNTLPIFNLWIAGQVIANLVGAFGAQKVGGQEEIANKKAALIYGALDKYPQIYHVVPDKSVRSRMNICFRVHGGDAEKEKDFLTGAEKRLLQGLKGHRSVGGIRASNYNAVPLRNVEKLVKYLEDYATGQAE</sequence>
<name>A0A507QYW3_MONPU</name>
<evidence type="ECO:0000256" key="1">
    <source>
        <dbReference type="ARBA" id="ARBA00001933"/>
    </source>
</evidence>
<evidence type="ECO:0000256" key="7">
    <source>
        <dbReference type="ARBA" id="ARBA00022679"/>
    </source>
</evidence>
<evidence type="ECO:0000256" key="2">
    <source>
        <dbReference type="ARBA" id="ARBA00005099"/>
    </source>
</evidence>
<evidence type="ECO:0000256" key="10">
    <source>
        <dbReference type="ARBA" id="ARBA00047630"/>
    </source>
</evidence>
<dbReference type="Proteomes" id="UP000319663">
    <property type="component" value="Unassembled WGS sequence"/>
</dbReference>
<evidence type="ECO:0000256" key="8">
    <source>
        <dbReference type="ARBA" id="ARBA00022898"/>
    </source>
</evidence>
<dbReference type="STRING" id="5098.A0A507QYW3"/>